<protein>
    <submittedName>
        <fullName evidence="2">Uncharacterized protein</fullName>
    </submittedName>
</protein>
<comment type="caution">
    <text evidence="2">The sequence shown here is derived from an EMBL/GenBank/DDBJ whole genome shotgun (WGS) entry which is preliminary data.</text>
</comment>
<dbReference type="EMBL" id="JAMFLX010000002">
    <property type="protein sequence ID" value="MCL6268823.1"/>
    <property type="molecule type" value="Genomic_DNA"/>
</dbReference>
<feature type="compositionally biased region" description="Basic residues" evidence="1">
    <location>
        <begin position="1805"/>
        <end position="1816"/>
    </location>
</feature>
<organism evidence="2 3">
    <name type="scientific">Parendozoicomonas callyspongiae</name>
    <dbReference type="NCBI Taxonomy" id="2942213"/>
    <lineage>
        <taxon>Bacteria</taxon>
        <taxon>Pseudomonadati</taxon>
        <taxon>Pseudomonadota</taxon>
        <taxon>Gammaproteobacteria</taxon>
        <taxon>Oceanospirillales</taxon>
        <taxon>Endozoicomonadaceae</taxon>
        <taxon>Parendozoicomonas</taxon>
    </lineage>
</organism>
<evidence type="ECO:0000313" key="2">
    <source>
        <dbReference type="EMBL" id="MCL6268823.1"/>
    </source>
</evidence>
<dbReference type="Proteomes" id="UP001203338">
    <property type="component" value="Unassembled WGS sequence"/>
</dbReference>
<sequence>MQYQSIQAEPAISKNSAVADQAPFEDPKKDMFPWAASLRPQTCGTKPKDRTLDSRVIYAVSDFNMRKKNSLCVVGSRVLQRIIATRYLKSKSIEDGRDYYHTTDIDVWMRYPGQLDQLIAHLEQSLPHIVSGYSITSHQQTLFVAGLQYASVAIKSECETSRKPKELLSKVDITAPLHNDCIVWDKFNSCILEAERLPMADFDANNYAQIDSLSDLNYLKAQRLALESLQTTLHEKDEATRKKLIEVTLPFLVYMEVTRYLSDCNEPDSFTVELLKLYCDYIPEKAHELGRILSVQFQDQWQRLKTIHPGLIADPAPEVNTSPAEKRTDEKTPQSYAAVASSPSKTPDTPGMQLYQHSPCAKKTRKSPFQPTTASTTESTRKKGSTKKKEKKRKSVHPAQAETDFFYSDPSTIPQKQLQTIIQRLLQETKIESRISILEENGLDVDILLSSNDTDLAEDFQIIATLITQPAEQLSNPAYLQKTDEYPSQIDPLTSLSPEVIQDFEDQTETESPQASKPKKLTCYDSLRRTLEGTPSIKHKKWNPGEFELTRQLLSFQQHAPPLSPKPADSLEQKASNFRSIISPLILEQTEVRNSRERYPVIILSELAKLRTDTLHKLQFADLNNIPYANYLQGILTLKGSKTAAAYHALFHAAKAGVTGAALELLRKSLTNNNFPIPTSAIMRLLKSCLERPKPRQLPLRFQYKPIRAPYDVADLVIAAIEKEIVSPISRQAWQKIGDRLKTAGCTELSIPDDIEKCLLVATCSYSFAENSSLVSSCQKSIPKQATTQSNLIRNFDWFIQRLPIQTDQASKISGQEEATCQHLMKDKFKLPASITDWPQAVFLVNLLTGNDSVLEKSIESLDNKFFWYDWLPYCLSENHDFDWLKSMPELRSHWKQTQRIRKICEKEQPVVVDCPPNDFQPVQPFPARSWVSDADEQFSSKIRKFASAYATLDEQILSLPTKKPSSSRELNPSDSDPLQPMVFNGSQLTVQALKALGASPNKSAKNQIDIPLFSEDQRTQAMKLLAQAVTEYGNPYACWIYARLLRPELKNYLALPEVEEQWYNDYLSLLVFATSMGVAGASDDLFAELLEGRADALLETVIEKFIARYSMSRVFSVKFNFPPLTRNHSHQRVCSYTANESDSNWADWIAQIKSCYPMQSSDIQKTGQPKVDTLHHNRLEWIDLILGIFLDIQNSSVNASSLVDMNFRQAAIPLQIAIKCAVEKITIKNKSALLQRLNIFLSHDLKLLISDMHKDEQIHTDQLNDLQLEKIIRYLCWQPLSPYMNRIWDPIKDKIHPSKKAASDNARQLIMFCDYTTLCDTAKQIPDPAQGHIRSIWKWLVLYQQLRQGTCEQAVLALPDLTQQASDISRMDDLLWQHITGRAVEDPDYQSLYETLKNALLDTENEHGHKSVFLTIASTSAEKLIGLVSQHARKTVDPYFPLLAGLGLEAKDDPRTFQITTLVAGYQFFYSCLLGSDSAARHLGRLAFKYYNSPVSIERVLNCYLLQAVRKRRHRIDFICESSATCSSGAERILDALDQVCLQAEKGGESSQRTALDIIDQLIPLLKQIRFDSKHSDLRSQLSLMLSHCYKFSGVCKLRSLFDTSDAEHCSYSTLHQWKMHITSFVNEGQIAKETVKSVLNGINKMLKKFGEEGQISARVSPFVTVYGPENEKEEKQCTAWKVREGYLFDIPVMLGQKEWHDWSKALNESQSCSILGDIKTFDHSPVNIETKRLHFNQMSIQLSIFDALLTSDVLQIPSFESHLETTQQQAYDQYRIEKQYLELKNSSETQPEDCATAIPPSASKKKRKKKHPKKKEPVAEITETVGGPLNPDGKVTTPTDKTD</sequence>
<feature type="region of interest" description="Disordered" evidence="1">
    <location>
        <begin position="1788"/>
        <end position="1845"/>
    </location>
</feature>
<proteinExistence type="predicted"/>
<accession>A0ABT0PC03</accession>
<gene>
    <name evidence="2" type="ORF">M3P05_02515</name>
</gene>
<reference evidence="2 3" key="1">
    <citation type="submission" date="2022-05" db="EMBL/GenBank/DDBJ databases">
        <authorList>
            <person name="Park J.-S."/>
        </authorList>
    </citation>
    <scope>NUCLEOTIDE SEQUENCE [LARGE SCALE GENOMIC DNA]</scope>
    <source>
        <strain evidence="2 3">2012CJ34-2</strain>
    </source>
</reference>
<name>A0ABT0PC03_9GAMM</name>
<evidence type="ECO:0000313" key="3">
    <source>
        <dbReference type="Proteomes" id="UP001203338"/>
    </source>
</evidence>
<dbReference type="RefSeq" id="WP_249697653.1">
    <property type="nucleotide sequence ID" value="NZ_JAMFLX010000002.1"/>
</dbReference>
<feature type="compositionally biased region" description="Basic residues" evidence="1">
    <location>
        <begin position="382"/>
        <end position="396"/>
    </location>
</feature>
<evidence type="ECO:0000256" key="1">
    <source>
        <dbReference type="SAM" id="MobiDB-lite"/>
    </source>
</evidence>
<feature type="region of interest" description="Disordered" evidence="1">
    <location>
        <begin position="308"/>
        <end position="408"/>
    </location>
</feature>
<keyword evidence="3" id="KW-1185">Reference proteome</keyword>